<gene>
    <name evidence="2" type="ORF">IZO911_LOCUS14025</name>
</gene>
<proteinExistence type="predicted"/>
<dbReference type="EMBL" id="CAJNOE010000115">
    <property type="protein sequence ID" value="CAF0933768.1"/>
    <property type="molecule type" value="Genomic_DNA"/>
</dbReference>
<evidence type="ECO:0008006" key="4">
    <source>
        <dbReference type="Google" id="ProtNLM"/>
    </source>
</evidence>
<reference evidence="2" key="1">
    <citation type="submission" date="2021-02" db="EMBL/GenBank/DDBJ databases">
        <authorList>
            <person name="Nowell W R."/>
        </authorList>
    </citation>
    <scope>NUCLEOTIDE SEQUENCE</scope>
</reference>
<comment type="caution">
    <text evidence="2">The sequence shown here is derived from an EMBL/GenBank/DDBJ whole genome shotgun (WGS) entry which is preliminary data.</text>
</comment>
<sequence length="360" mass="41591">MASTVTRRSCTKCSKGVGVAICDGCQQSFCIKHFDEHRQELVQQLDHVGLEHDLLRRDLNHPNIDQHLLIRIDTWEQEAIAKIQAVAKTARNDLRQLLDRRKEETKKSVSKITDDLQSCRESFDFTELDIKKWSQQLEELRKSFESSSSICIVEDDKSKSSISIIQVYDRQYLRSNNVSIESSRRSSVTAVQRSNSLLAFNEKFDEIDGKAKTSEENLLVTCYSRTFLFPAIIYGINLYSTGIHRIKFRIENIKNSIFFGISTSSDKIRKADMFDTSLYGWWDIVRSVVASELHKSDDKKILETGDEVTLIVDCNDQQIQLQHHRTNRLVQLYIDGEICPFPWRIVVKLRAEGDSVRILH</sequence>
<evidence type="ECO:0000313" key="3">
    <source>
        <dbReference type="Proteomes" id="UP000663860"/>
    </source>
</evidence>
<organism evidence="2 3">
    <name type="scientific">Adineta steineri</name>
    <dbReference type="NCBI Taxonomy" id="433720"/>
    <lineage>
        <taxon>Eukaryota</taxon>
        <taxon>Metazoa</taxon>
        <taxon>Spiralia</taxon>
        <taxon>Gnathifera</taxon>
        <taxon>Rotifera</taxon>
        <taxon>Eurotatoria</taxon>
        <taxon>Bdelloidea</taxon>
        <taxon>Adinetida</taxon>
        <taxon>Adinetidae</taxon>
        <taxon>Adineta</taxon>
    </lineage>
</organism>
<protein>
    <recommendedName>
        <fullName evidence="4">B box-type domain-containing protein</fullName>
    </recommendedName>
</protein>
<accession>A0A814BXC0</accession>
<dbReference type="AlphaFoldDB" id="A0A814BXC0"/>
<evidence type="ECO:0000313" key="2">
    <source>
        <dbReference type="EMBL" id="CAF0933768.1"/>
    </source>
</evidence>
<feature type="coiled-coil region" evidence="1">
    <location>
        <begin position="80"/>
        <end position="143"/>
    </location>
</feature>
<keyword evidence="1" id="KW-0175">Coiled coil</keyword>
<evidence type="ECO:0000256" key="1">
    <source>
        <dbReference type="SAM" id="Coils"/>
    </source>
</evidence>
<dbReference type="Proteomes" id="UP000663860">
    <property type="component" value="Unassembled WGS sequence"/>
</dbReference>
<name>A0A814BXC0_9BILA</name>